<comment type="caution">
    <text evidence="1">The sequence shown here is derived from an EMBL/GenBank/DDBJ whole genome shotgun (WGS) entry which is preliminary data.</text>
</comment>
<organism evidence="1 2">
    <name type="scientific">Candidatus Woesebacteria bacterium GW2011_GWB1_38_5b</name>
    <dbReference type="NCBI Taxonomy" id="1618569"/>
    <lineage>
        <taxon>Bacteria</taxon>
        <taxon>Candidatus Woeseibacteriota</taxon>
    </lineage>
</organism>
<dbReference type="EMBL" id="LBUZ01000010">
    <property type="protein sequence ID" value="KKQ75509.1"/>
    <property type="molecule type" value="Genomic_DNA"/>
</dbReference>
<dbReference type="AlphaFoldDB" id="A0A0G0MPA8"/>
<gene>
    <name evidence="1" type="ORF">US96_C0010G0025</name>
</gene>
<name>A0A0G0MPA8_9BACT</name>
<proteinExistence type="predicted"/>
<evidence type="ECO:0000313" key="1">
    <source>
        <dbReference type="EMBL" id="KKQ75509.1"/>
    </source>
</evidence>
<accession>A0A0G0MPA8</accession>
<evidence type="ECO:0000313" key="2">
    <source>
        <dbReference type="Proteomes" id="UP000034181"/>
    </source>
</evidence>
<protein>
    <submittedName>
        <fullName evidence="1">Uncharacterized protein</fullName>
    </submittedName>
</protein>
<dbReference type="Proteomes" id="UP000034181">
    <property type="component" value="Unassembled WGS sequence"/>
</dbReference>
<sequence length="138" mass="16671">MNRIAKSVHLYIKLLYALFGHRIPVLRNIAWYQRHLSKQLRSYILLTIELRITWDLNIVLSNPSLRAEVYKYNTELCCRCKHPRMHHNAGIEKCSDCHERRCDAFITKSQFTEEMWQSWIFSKYVQDLDLQVDDDWIL</sequence>
<reference evidence="1 2" key="1">
    <citation type="journal article" date="2015" name="Nature">
        <title>rRNA introns, odd ribosomes, and small enigmatic genomes across a large radiation of phyla.</title>
        <authorList>
            <person name="Brown C.T."/>
            <person name="Hug L.A."/>
            <person name="Thomas B.C."/>
            <person name="Sharon I."/>
            <person name="Castelle C.J."/>
            <person name="Singh A."/>
            <person name="Wilkins M.J."/>
            <person name="Williams K.H."/>
            <person name="Banfield J.F."/>
        </authorList>
    </citation>
    <scope>NUCLEOTIDE SEQUENCE [LARGE SCALE GENOMIC DNA]</scope>
</reference>